<feature type="domain" description="RNase H type-2" evidence="3">
    <location>
        <begin position="21"/>
        <end position="63"/>
    </location>
</feature>
<name>A0A829CXA9_LEPIR</name>
<keyword evidence="2" id="KW-0255">Endonuclease</keyword>
<dbReference type="InterPro" id="IPR012337">
    <property type="entry name" value="RNaseH-like_sf"/>
</dbReference>
<dbReference type="SUPFAM" id="SSF53098">
    <property type="entry name" value="Ribonuclease H-like"/>
    <property type="match status" value="1"/>
</dbReference>
<dbReference type="InterPro" id="IPR024567">
    <property type="entry name" value="RNase_HII/HIII_dom"/>
</dbReference>
<comment type="catalytic activity">
    <reaction evidence="2">
        <text>Endonucleolytic cleavage to 5'-phosphomonoester.</text>
        <dbReference type="EC" id="3.1.26.4"/>
    </reaction>
</comment>
<dbReference type="Pfam" id="PF01351">
    <property type="entry name" value="RNase_HII"/>
    <property type="match status" value="1"/>
</dbReference>
<keyword evidence="2" id="KW-0378">Hydrolase</keyword>
<dbReference type="Gene3D" id="3.30.420.10">
    <property type="entry name" value="Ribonuclease H-like superfamily/Ribonuclease H"/>
    <property type="match status" value="1"/>
</dbReference>
<evidence type="ECO:0000256" key="1">
    <source>
        <dbReference type="PROSITE-ProRule" id="PRU01319"/>
    </source>
</evidence>
<comment type="similarity">
    <text evidence="2">Belongs to the RNase HII family.</text>
</comment>
<evidence type="ECO:0000259" key="3">
    <source>
        <dbReference type="PROSITE" id="PS51975"/>
    </source>
</evidence>
<sequence length="63" mass="6951">MPEPKLSNFFELEEHRLYSESIPCGIDEAGRGPYAGPLSVALVSFSQISLTQSPRRKNSQGIN</sequence>
<reference evidence="4 5" key="1">
    <citation type="submission" date="2013-02" db="EMBL/GenBank/DDBJ databases">
        <authorList>
            <person name="Harkins D.M."/>
            <person name="Durkin A.S."/>
            <person name="Brinkac L.M."/>
            <person name="Haft D.H."/>
            <person name="Selengut J.D."/>
            <person name="Sanka R."/>
            <person name="DePew J."/>
            <person name="Purushe J."/>
            <person name="Whelen A.C."/>
            <person name="Vinetz J.M."/>
            <person name="Sutton G.G."/>
            <person name="Nierman W.C."/>
            <person name="Fouts D.E."/>
        </authorList>
    </citation>
    <scope>NUCLEOTIDE SEQUENCE [LARGE SCALE GENOMIC DNA]</scope>
    <source>
        <strain evidence="4 5">2002000626</strain>
    </source>
</reference>
<keyword evidence="2" id="KW-0540">Nuclease</keyword>
<dbReference type="EMBL" id="AFJL02000228">
    <property type="protein sequence ID" value="EMY02677.1"/>
    <property type="molecule type" value="Genomic_DNA"/>
</dbReference>
<organism evidence="4 5">
    <name type="scientific">Leptospira interrogans str. 2002000626</name>
    <dbReference type="NCBI Taxonomy" id="996803"/>
    <lineage>
        <taxon>Bacteria</taxon>
        <taxon>Pseudomonadati</taxon>
        <taxon>Spirochaetota</taxon>
        <taxon>Spirochaetia</taxon>
        <taxon>Leptospirales</taxon>
        <taxon>Leptospiraceae</taxon>
        <taxon>Leptospira</taxon>
    </lineage>
</organism>
<evidence type="ECO:0000313" key="5">
    <source>
        <dbReference type="Proteomes" id="UP000012329"/>
    </source>
</evidence>
<comment type="caution">
    <text evidence="1">Lacks conserved residue(s) required for the propagation of feature annotation.</text>
</comment>
<comment type="function">
    <text evidence="2">Endonuclease that specifically degrades the RNA of RNA-DNA hybrids.</text>
</comment>
<dbReference type="EC" id="3.1.26.4" evidence="2"/>
<dbReference type="Proteomes" id="UP000012329">
    <property type="component" value="Unassembled WGS sequence"/>
</dbReference>
<protein>
    <recommendedName>
        <fullName evidence="2">Ribonuclease</fullName>
        <ecNumber evidence="2">3.1.26.4</ecNumber>
    </recommendedName>
</protein>
<gene>
    <name evidence="4" type="ORF">LEP1GSC029_0161</name>
</gene>
<dbReference type="PROSITE" id="PS51975">
    <property type="entry name" value="RNASE_H_2"/>
    <property type="match status" value="1"/>
</dbReference>
<proteinExistence type="inferred from homology"/>
<dbReference type="InterPro" id="IPR036397">
    <property type="entry name" value="RNaseH_sf"/>
</dbReference>
<dbReference type="AlphaFoldDB" id="A0A829CXA9"/>
<dbReference type="GO" id="GO:0003723">
    <property type="term" value="F:RNA binding"/>
    <property type="evidence" value="ECO:0007669"/>
    <property type="project" value="UniProtKB-UniRule"/>
</dbReference>
<evidence type="ECO:0000313" key="4">
    <source>
        <dbReference type="EMBL" id="EMY02677.1"/>
    </source>
</evidence>
<accession>A0A829CXA9</accession>
<comment type="caution">
    <text evidence="4">The sequence shown here is derived from an EMBL/GenBank/DDBJ whole genome shotgun (WGS) entry which is preliminary data.</text>
</comment>
<dbReference type="GO" id="GO:0004523">
    <property type="term" value="F:RNA-DNA hybrid ribonuclease activity"/>
    <property type="evidence" value="ECO:0007669"/>
    <property type="project" value="UniProtKB-EC"/>
</dbReference>
<evidence type="ECO:0000256" key="2">
    <source>
        <dbReference type="RuleBase" id="RU003515"/>
    </source>
</evidence>